<evidence type="ECO:0000256" key="2">
    <source>
        <dbReference type="ARBA" id="ARBA00023125"/>
    </source>
</evidence>
<dbReference type="InterPro" id="IPR009057">
    <property type="entry name" value="Homeodomain-like_sf"/>
</dbReference>
<proteinExistence type="predicted"/>
<dbReference type="Pfam" id="PF00440">
    <property type="entry name" value="TetR_N"/>
    <property type="match status" value="1"/>
</dbReference>
<organism evidence="6 7">
    <name type="scientific">Cupriavidus lacunae</name>
    <dbReference type="NCBI Taxonomy" id="2666307"/>
    <lineage>
        <taxon>Bacteria</taxon>
        <taxon>Pseudomonadati</taxon>
        <taxon>Pseudomonadota</taxon>
        <taxon>Betaproteobacteria</taxon>
        <taxon>Burkholderiales</taxon>
        <taxon>Burkholderiaceae</taxon>
        <taxon>Cupriavidus</taxon>
    </lineage>
</organism>
<dbReference type="EMBL" id="QKWJ01000011">
    <property type="protein sequence ID" value="RDK10036.1"/>
    <property type="molecule type" value="Genomic_DNA"/>
</dbReference>
<evidence type="ECO:0000259" key="5">
    <source>
        <dbReference type="PROSITE" id="PS50977"/>
    </source>
</evidence>
<keyword evidence="1" id="KW-0805">Transcription regulation</keyword>
<dbReference type="SUPFAM" id="SSF48498">
    <property type="entry name" value="Tetracyclin repressor-like, C-terminal domain"/>
    <property type="match status" value="1"/>
</dbReference>
<dbReference type="GO" id="GO:0003677">
    <property type="term" value="F:DNA binding"/>
    <property type="evidence" value="ECO:0007669"/>
    <property type="project" value="UniProtKB-UniRule"/>
</dbReference>
<keyword evidence="2 4" id="KW-0238">DNA-binding</keyword>
<feature type="domain" description="HTH tetR-type" evidence="5">
    <location>
        <begin position="1"/>
        <end position="55"/>
    </location>
</feature>
<dbReference type="InterPro" id="IPR001647">
    <property type="entry name" value="HTH_TetR"/>
</dbReference>
<dbReference type="Gene3D" id="1.10.10.60">
    <property type="entry name" value="Homeodomain-like"/>
    <property type="match status" value="1"/>
</dbReference>
<accession>A0A370NWS3</accession>
<keyword evidence="7" id="KW-1185">Reference proteome</keyword>
<keyword evidence="3" id="KW-0804">Transcription</keyword>
<evidence type="ECO:0000256" key="4">
    <source>
        <dbReference type="PROSITE-ProRule" id="PRU00335"/>
    </source>
</evidence>
<gene>
    <name evidence="6" type="ORF">DN412_11710</name>
</gene>
<protein>
    <submittedName>
        <fullName evidence="6">TetR/AcrR family transcriptional regulator</fullName>
    </submittedName>
</protein>
<name>A0A370NWS3_9BURK</name>
<comment type="caution">
    <text evidence="6">The sequence shown here is derived from an EMBL/GenBank/DDBJ whole genome shotgun (WGS) entry which is preliminary data.</text>
</comment>
<dbReference type="Proteomes" id="UP000255165">
    <property type="component" value="Unassembled WGS sequence"/>
</dbReference>
<dbReference type="PANTHER" id="PTHR47506:SF7">
    <property type="entry name" value="TRANSCRIPTIONAL REGULATORY PROTEIN"/>
    <property type="match status" value="1"/>
</dbReference>
<evidence type="ECO:0000256" key="3">
    <source>
        <dbReference type="ARBA" id="ARBA00023163"/>
    </source>
</evidence>
<feature type="DNA-binding region" description="H-T-H motif" evidence="4">
    <location>
        <begin position="18"/>
        <end position="37"/>
    </location>
</feature>
<evidence type="ECO:0000313" key="7">
    <source>
        <dbReference type="Proteomes" id="UP000255165"/>
    </source>
</evidence>
<dbReference type="PROSITE" id="PS50977">
    <property type="entry name" value="HTH_TETR_2"/>
    <property type="match status" value="1"/>
</dbReference>
<reference evidence="7" key="1">
    <citation type="submission" date="2018-06" db="EMBL/GenBank/DDBJ databases">
        <authorList>
            <person name="Feng T."/>
            <person name="Jeon C.O."/>
        </authorList>
    </citation>
    <scope>NUCLEOTIDE SEQUENCE [LARGE SCALE GENOMIC DNA]</scope>
    <source>
        <strain evidence="7">S23</strain>
    </source>
</reference>
<dbReference type="InterPro" id="IPR036271">
    <property type="entry name" value="Tet_transcr_reg_TetR-rel_C_sf"/>
</dbReference>
<sequence>MVETAARLFREHGFEGIGVAELMKHAGFTHGGFYNHFASKEALAVKAVNFAFRQRAAEVTPGDGIDKILRRYISDEHLNQRGESCPIAGLGSDAALHQTEEVKAVFREGIEALIRTYEAALSDRATLSHESRRALAMNVLAKAVGAVVMARAVPAGDPLSHEILETCLAGALADVAPRAGG</sequence>
<evidence type="ECO:0000256" key="1">
    <source>
        <dbReference type="ARBA" id="ARBA00023015"/>
    </source>
</evidence>
<dbReference type="PRINTS" id="PR00455">
    <property type="entry name" value="HTHTETR"/>
</dbReference>
<dbReference type="Gene3D" id="1.10.357.10">
    <property type="entry name" value="Tetracycline Repressor, domain 2"/>
    <property type="match status" value="1"/>
</dbReference>
<dbReference type="SUPFAM" id="SSF46689">
    <property type="entry name" value="Homeodomain-like"/>
    <property type="match status" value="1"/>
</dbReference>
<evidence type="ECO:0000313" key="6">
    <source>
        <dbReference type="EMBL" id="RDK10036.1"/>
    </source>
</evidence>
<dbReference type="AlphaFoldDB" id="A0A370NWS3"/>
<dbReference type="PANTHER" id="PTHR47506">
    <property type="entry name" value="TRANSCRIPTIONAL REGULATORY PROTEIN"/>
    <property type="match status" value="1"/>
</dbReference>